<gene>
    <name evidence="6" type="ORF">SAMN02745223_01730</name>
</gene>
<keyword evidence="4" id="KW-0460">Magnesium</keyword>
<accession>A0A1M4YLL6</accession>
<dbReference type="GO" id="GO:0046872">
    <property type="term" value="F:metal ion binding"/>
    <property type="evidence" value="ECO:0007669"/>
    <property type="project" value="UniProtKB-KW"/>
</dbReference>
<evidence type="ECO:0000256" key="2">
    <source>
        <dbReference type="ARBA" id="ARBA00022723"/>
    </source>
</evidence>
<dbReference type="InterPro" id="IPR047198">
    <property type="entry name" value="DDP-like_NUDIX"/>
</dbReference>
<evidence type="ECO:0000313" key="7">
    <source>
        <dbReference type="Proteomes" id="UP000184533"/>
    </source>
</evidence>
<dbReference type="AlphaFoldDB" id="A0A1M4YLL6"/>
<evidence type="ECO:0000256" key="4">
    <source>
        <dbReference type="ARBA" id="ARBA00022842"/>
    </source>
</evidence>
<feature type="domain" description="Nudix hydrolase" evidence="5">
    <location>
        <begin position="20"/>
        <end position="146"/>
    </location>
</feature>
<dbReference type="GO" id="GO:0005737">
    <property type="term" value="C:cytoplasm"/>
    <property type="evidence" value="ECO:0007669"/>
    <property type="project" value="TreeGrafter"/>
</dbReference>
<comment type="cofactor">
    <cofactor evidence="1">
        <name>Mg(2+)</name>
        <dbReference type="ChEBI" id="CHEBI:18420"/>
    </cofactor>
</comment>
<protein>
    <submittedName>
        <fullName evidence="6">8-oxo-dGTP pyrophosphatase MutT, NUDIX family</fullName>
    </submittedName>
</protein>
<dbReference type="InterPro" id="IPR000086">
    <property type="entry name" value="NUDIX_hydrolase_dom"/>
</dbReference>
<organism evidence="6 7">
    <name type="scientific">Devosia limi DSM 17137</name>
    <dbReference type="NCBI Taxonomy" id="1121477"/>
    <lineage>
        <taxon>Bacteria</taxon>
        <taxon>Pseudomonadati</taxon>
        <taxon>Pseudomonadota</taxon>
        <taxon>Alphaproteobacteria</taxon>
        <taxon>Hyphomicrobiales</taxon>
        <taxon>Devosiaceae</taxon>
        <taxon>Devosia</taxon>
    </lineage>
</organism>
<dbReference type="PANTHER" id="PTHR12629:SF0">
    <property type="entry name" value="DIPHOSPHOINOSITOL-POLYPHOSPHATE DIPHOSPHATASE"/>
    <property type="match status" value="1"/>
</dbReference>
<keyword evidence="3" id="KW-0378">Hydrolase</keyword>
<proteinExistence type="predicted"/>
<evidence type="ECO:0000313" key="6">
    <source>
        <dbReference type="EMBL" id="SHF06641.1"/>
    </source>
</evidence>
<dbReference type="Gene3D" id="3.90.79.10">
    <property type="entry name" value="Nucleoside Triphosphate Pyrophosphohydrolase"/>
    <property type="match status" value="1"/>
</dbReference>
<evidence type="ECO:0000256" key="1">
    <source>
        <dbReference type="ARBA" id="ARBA00001946"/>
    </source>
</evidence>
<evidence type="ECO:0000256" key="3">
    <source>
        <dbReference type="ARBA" id="ARBA00022801"/>
    </source>
</evidence>
<reference evidence="6 7" key="1">
    <citation type="submission" date="2016-11" db="EMBL/GenBank/DDBJ databases">
        <authorList>
            <person name="Jaros S."/>
            <person name="Januszkiewicz K."/>
            <person name="Wedrychowicz H."/>
        </authorList>
    </citation>
    <scope>NUCLEOTIDE SEQUENCE [LARGE SCALE GENOMIC DNA]</scope>
    <source>
        <strain evidence="6 7">DSM 17137</strain>
    </source>
</reference>
<dbReference type="CDD" id="cd04666">
    <property type="entry name" value="NUDIX_DIPP2_like_Nudt4"/>
    <property type="match status" value="1"/>
</dbReference>
<dbReference type="Pfam" id="PF00293">
    <property type="entry name" value="NUDIX"/>
    <property type="match status" value="1"/>
</dbReference>
<name>A0A1M4YLL6_9HYPH</name>
<keyword evidence="2" id="KW-0479">Metal-binding</keyword>
<evidence type="ECO:0000259" key="5">
    <source>
        <dbReference type="PROSITE" id="PS51462"/>
    </source>
</evidence>
<dbReference type="RefSeq" id="WP_052950493.1">
    <property type="nucleotide sequence ID" value="NZ_FQVC01000004.1"/>
</dbReference>
<dbReference type="PANTHER" id="PTHR12629">
    <property type="entry name" value="DIPHOSPHOINOSITOL POLYPHOSPHATE PHOSPHOHYDROLASE"/>
    <property type="match status" value="1"/>
</dbReference>
<dbReference type="OrthoDB" id="7066910at2"/>
<sequence length="156" mass="17324">MQMREFLRNWSPNVAEAAGARQSAALPYCVVDGRATFLLITSRRTGRWIFPKGAVGSGLTPWESAAREAMEEGGVTGEISNTPIGSYRASSSGSELIDVDLFPLRVLTQLDEWQEMDQRLRHWTLLPEARRLLADPALSRHVELLSSRLSARGATR</sequence>
<dbReference type="Proteomes" id="UP000184533">
    <property type="component" value="Unassembled WGS sequence"/>
</dbReference>
<dbReference type="InterPro" id="IPR015797">
    <property type="entry name" value="NUDIX_hydrolase-like_dom_sf"/>
</dbReference>
<dbReference type="EMBL" id="FQVC01000004">
    <property type="protein sequence ID" value="SHF06641.1"/>
    <property type="molecule type" value="Genomic_DNA"/>
</dbReference>
<dbReference type="SUPFAM" id="SSF55811">
    <property type="entry name" value="Nudix"/>
    <property type="match status" value="1"/>
</dbReference>
<dbReference type="GO" id="GO:0016462">
    <property type="term" value="F:pyrophosphatase activity"/>
    <property type="evidence" value="ECO:0007669"/>
    <property type="project" value="InterPro"/>
</dbReference>
<dbReference type="PROSITE" id="PS51462">
    <property type="entry name" value="NUDIX"/>
    <property type="match status" value="1"/>
</dbReference>